<dbReference type="AlphaFoldDB" id="D5H5W6"/>
<dbReference type="Gene3D" id="2.60.40.1470">
    <property type="entry name" value="ApaG domain"/>
    <property type="match status" value="1"/>
</dbReference>
<dbReference type="HOGENOM" id="CLU_1577403_0_0_10"/>
<protein>
    <submittedName>
        <fullName evidence="2">Protein apaG</fullName>
    </submittedName>
</protein>
<dbReference type="EMBL" id="FP565814">
    <property type="protein sequence ID" value="CBH23421.1"/>
    <property type="molecule type" value="Genomic_DNA"/>
</dbReference>
<dbReference type="InterPro" id="IPR036767">
    <property type="entry name" value="ApaG_sf"/>
</dbReference>
<accession>D5H5W6</accession>
<dbReference type="PROSITE" id="PS51087">
    <property type="entry name" value="APAG"/>
    <property type="match status" value="1"/>
</dbReference>
<name>D5H5W6_SALRM</name>
<dbReference type="SUPFAM" id="SSF110069">
    <property type="entry name" value="ApaG-like"/>
    <property type="match status" value="1"/>
</dbReference>
<evidence type="ECO:0000313" key="3">
    <source>
        <dbReference type="Proteomes" id="UP000000933"/>
    </source>
</evidence>
<evidence type="ECO:0000313" key="2">
    <source>
        <dbReference type="EMBL" id="CBH23421.1"/>
    </source>
</evidence>
<dbReference type="NCBIfam" id="NF003967">
    <property type="entry name" value="PRK05461.1"/>
    <property type="match status" value="1"/>
</dbReference>
<dbReference type="PANTHER" id="PTHR14289:SF16">
    <property type="entry name" value="POLYMERASE DELTA-INTERACTING PROTEIN 2"/>
    <property type="match status" value="1"/>
</dbReference>
<dbReference type="GO" id="GO:0070987">
    <property type="term" value="P:error-free translesion synthesis"/>
    <property type="evidence" value="ECO:0007669"/>
    <property type="project" value="TreeGrafter"/>
</dbReference>
<evidence type="ECO:0000259" key="1">
    <source>
        <dbReference type="PROSITE" id="PS51087"/>
    </source>
</evidence>
<organism evidence="2 3">
    <name type="scientific">Salinibacter ruber (strain M8)</name>
    <dbReference type="NCBI Taxonomy" id="761659"/>
    <lineage>
        <taxon>Bacteria</taxon>
        <taxon>Pseudomonadati</taxon>
        <taxon>Rhodothermota</taxon>
        <taxon>Rhodothermia</taxon>
        <taxon>Rhodothermales</taxon>
        <taxon>Salinibacteraceae</taxon>
        <taxon>Salinibacter</taxon>
    </lineage>
</organism>
<feature type="domain" description="ApaG" evidence="1">
    <location>
        <begin position="89"/>
        <end position="211"/>
    </location>
</feature>
<sequence>MRRGTVNEEQENLDWHPICTRLIQNKGLARWSSTARARESGSVKSAAPPLRNSLPAGNNVAVHFSETPSFFRIGSDPLDAVPNAMISYASTTRGITVTVRPIYLDEPSDLLEREFAFGYAIQIENTSPNEVQLLRRRWIIEAGNGSRQDLTGDGALRPHPVIAPGETHVHDGSCTIESFKGTVEGNYLVQRADGEQFRVSVPPFPLHAAAN</sequence>
<reference evidence="2 3" key="1">
    <citation type="journal article" date="2010" name="ISME J.">
        <title>Fine-scale evolution: genomic, phenotypic and ecological differentiation in two coexisting Salinibacter ruber strains.</title>
        <authorList>
            <person name="Pena A."/>
            <person name="Teeling H."/>
            <person name="Huerta-Cepas J."/>
            <person name="Santos F."/>
            <person name="Yarza P."/>
            <person name="Brito-Echeverria J."/>
            <person name="Lucio M."/>
            <person name="Schmitt-Kopplin P."/>
            <person name="Meseguer I."/>
            <person name="Schenowitz C."/>
            <person name="Dossat C."/>
            <person name="Barbe V."/>
            <person name="Dopazo J."/>
            <person name="Rossello-Mora R."/>
            <person name="Schuler M."/>
            <person name="Glockner F.O."/>
            <person name="Amann R."/>
            <person name="Gabaldon T."/>
            <person name="Anton J."/>
        </authorList>
    </citation>
    <scope>NUCLEOTIDE SEQUENCE [LARGE SCALE GENOMIC DNA]</scope>
    <source>
        <strain evidence="2 3">M8</strain>
    </source>
</reference>
<dbReference type="Pfam" id="PF04379">
    <property type="entry name" value="DUF525"/>
    <property type="match status" value="1"/>
</dbReference>
<gene>
    <name evidence="2" type="ordered locus">SRM_00500</name>
</gene>
<dbReference type="Proteomes" id="UP000000933">
    <property type="component" value="Chromosome"/>
</dbReference>
<dbReference type="PANTHER" id="PTHR14289">
    <property type="entry name" value="F-BOX ONLY PROTEIN 3"/>
    <property type="match status" value="1"/>
</dbReference>
<dbReference type="KEGG" id="srm:SRM_00500"/>
<dbReference type="InterPro" id="IPR007474">
    <property type="entry name" value="ApaG_domain"/>
</dbReference>
<reference evidence="3" key="2">
    <citation type="submission" date="2010-04" db="EMBL/GenBank/DDBJ databases">
        <title>Genome sequence of Salinibacter ruber M8.</title>
        <authorList>
            <consortium name="Genoscope"/>
        </authorList>
    </citation>
    <scope>NUCLEOTIDE SEQUENCE [LARGE SCALE GENOMIC DNA]</scope>
    <source>
        <strain evidence="3">M8</strain>
    </source>
</reference>
<proteinExistence type="predicted"/>